<dbReference type="SUPFAM" id="SSF51445">
    <property type="entry name" value="(Trans)glycosidases"/>
    <property type="match status" value="1"/>
</dbReference>
<dbReference type="Proteomes" id="UP000017052">
    <property type="component" value="Unassembled WGS sequence"/>
</dbReference>
<evidence type="ECO:0000259" key="8">
    <source>
        <dbReference type="SMART" id="SM00642"/>
    </source>
</evidence>
<dbReference type="InterPro" id="IPR013780">
    <property type="entry name" value="Glyco_hydro_b"/>
</dbReference>
<evidence type="ECO:0000256" key="3">
    <source>
        <dbReference type="ARBA" id="ARBA00012619"/>
    </source>
</evidence>
<comment type="similarity">
    <text evidence="2">Belongs to the glycosyl hydrolase 13 family. TreS subfamily.</text>
</comment>
<dbReference type="FunFam" id="3.20.20.80:FF:000055">
    <property type="entry name" value="Trehalose synthase"/>
    <property type="match status" value="1"/>
</dbReference>
<dbReference type="NCBIfam" id="TIGR02456">
    <property type="entry name" value="treS_nterm"/>
    <property type="match status" value="1"/>
</dbReference>
<keyword evidence="6 9" id="KW-0413">Isomerase</keyword>
<comment type="caution">
    <text evidence="9">The sequence shown here is derived from an EMBL/GenBank/DDBJ whole genome shotgun (WGS) entry which is preliminary data.</text>
</comment>
<evidence type="ECO:0000256" key="2">
    <source>
        <dbReference type="ARBA" id="ARBA00005496"/>
    </source>
</evidence>
<dbReference type="GO" id="GO:0016740">
    <property type="term" value="F:transferase activity"/>
    <property type="evidence" value="ECO:0007669"/>
    <property type="project" value="UniProtKB-KW"/>
</dbReference>
<evidence type="ECO:0000313" key="9">
    <source>
        <dbReference type="EMBL" id="ERK55144.1"/>
    </source>
</evidence>
<dbReference type="PANTHER" id="PTHR10357:SF219">
    <property type="entry name" value="MALTOSE ALPHA-D-GLUCOSYLTRANSFERASE"/>
    <property type="match status" value="1"/>
</dbReference>
<dbReference type="GO" id="GO:0005975">
    <property type="term" value="P:carbohydrate metabolic process"/>
    <property type="evidence" value="ECO:0007669"/>
    <property type="project" value="InterPro"/>
</dbReference>
<evidence type="ECO:0000256" key="6">
    <source>
        <dbReference type="ARBA" id="ARBA00023235"/>
    </source>
</evidence>
<dbReference type="CDD" id="cd11334">
    <property type="entry name" value="AmyAc_TreS"/>
    <property type="match status" value="1"/>
</dbReference>
<evidence type="ECO:0000256" key="5">
    <source>
        <dbReference type="ARBA" id="ARBA00022837"/>
    </source>
</evidence>
<reference evidence="9" key="1">
    <citation type="submission" date="2013-08" db="EMBL/GenBank/DDBJ databases">
        <authorList>
            <person name="Durkin A.S."/>
            <person name="Haft D.R."/>
            <person name="McCorrison J."/>
            <person name="Torralba M."/>
            <person name="Gillis M."/>
            <person name="Haft D.H."/>
            <person name="Methe B."/>
            <person name="Sutton G."/>
            <person name="Nelson K.E."/>
        </authorList>
    </citation>
    <scope>NUCLEOTIDE SEQUENCE [LARGE SCALE GENOMIC DNA]</scope>
    <source>
        <strain evidence="9">F0233</strain>
    </source>
</reference>
<dbReference type="SUPFAM" id="SSF51011">
    <property type="entry name" value="Glycosyl hydrolase domain"/>
    <property type="match status" value="1"/>
</dbReference>
<dbReference type="InterPro" id="IPR012810">
    <property type="entry name" value="TreS/a-amylase_N"/>
</dbReference>
<organism evidence="9 10">
    <name type="scientific">Propionibacterium acidifaciens F0233</name>
    <dbReference type="NCBI Taxonomy" id="553198"/>
    <lineage>
        <taxon>Bacteria</taxon>
        <taxon>Bacillati</taxon>
        <taxon>Actinomycetota</taxon>
        <taxon>Actinomycetes</taxon>
        <taxon>Propionibacteriales</taxon>
        <taxon>Propionibacteriaceae</taxon>
        <taxon>Propionibacterium</taxon>
    </lineage>
</organism>
<evidence type="ECO:0000256" key="7">
    <source>
        <dbReference type="ARBA" id="ARBA00031378"/>
    </source>
</evidence>
<gene>
    <name evidence="9" type="primary">treS</name>
    <name evidence="9" type="ORF">HMPREF0682_1954</name>
</gene>
<keyword evidence="10" id="KW-1185">Reference proteome</keyword>
<dbReference type="EMBL" id="ACVN02000194">
    <property type="protein sequence ID" value="ERK55144.1"/>
    <property type="molecule type" value="Genomic_DNA"/>
</dbReference>
<protein>
    <recommendedName>
        <fullName evidence="3">maltose alpha-D-glucosyltransferase</fullName>
        <ecNumber evidence="3">5.4.99.16</ecNumber>
    </recommendedName>
    <alternativeName>
        <fullName evidence="7">Maltose alpha-D-glucosyltransferase</fullName>
    </alternativeName>
</protein>
<sequence length="598" mass="68205">MTITAVEPNGRANGPAPGGSELVDYDAQLELALALTKPSGAIDPNDTSWFRTAVFYEVLVRSFADSDDDGLGDLAGLTRHLDYLQWLGVDCLWLPPFFSSPMSDGGYDVSDFRSVQPGLGTLEGFGEFIDAAHDRGMRVIIDFVMNHTSSSHPWFQASRTDPDGPFGDYYVWRDEPDGYPDARIIFLDTETSNWTWDEVRGQYYWHRFYSHQPDLNYENPKVLAEMLDTLRFWLGFGVDGLRLDAVPYLVEAEGTNCENLPGTHAVLKRVRRMIENEFPGRILLCEANQWPHDVIEYYGDGDECQMAFHFPVMPRLYMAMERHTREAVTTILASTPPLPDGCQWGVFLRNHDELTLEMVTEDDRRYMWRHYAPDPRMRLNLGIRRRLAPLMGGDQDKIRLMHAMLLSLPGSPVLYYGDEIGMGDDVGLPDRDGVRTPMQWTGESRAGFSRAEPDDFYLPLIADGRYDPRHVNVYDQLNDPTSLLFWLRSMLATRRDSPVFGLGGFMDLGGENDAVLSYLRTLEGEDGTCSVLCLNNLSPEPQDILLYLPDFSDYQTVDLISARRHEPVGSDHEFRHRLPPWGFAWLRLEEPREDDDDE</sequence>
<proteinExistence type="inferred from homology"/>
<dbReference type="Gene3D" id="3.90.400.10">
    <property type="entry name" value="Oligo-1,6-glucosidase, Domain 2"/>
    <property type="match status" value="1"/>
</dbReference>
<dbReference type="InterPro" id="IPR032091">
    <property type="entry name" value="Malt_amylase-like_C"/>
</dbReference>
<comment type="catalytic activity">
    <reaction evidence="1">
        <text>D-maltose = alpha,alpha-trehalose</text>
        <dbReference type="Rhea" id="RHEA:15145"/>
        <dbReference type="ChEBI" id="CHEBI:16551"/>
        <dbReference type="ChEBI" id="CHEBI:17306"/>
        <dbReference type="EC" id="5.4.99.16"/>
    </reaction>
</comment>
<dbReference type="InterPro" id="IPR006047">
    <property type="entry name" value="GH13_cat_dom"/>
</dbReference>
<name>U2QG28_9ACTN</name>
<dbReference type="GO" id="GO:0046872">
    <property type="term" value="F:metal ion binding"/>
    <property type="evidence" value="ECO:0007669"/>
    <property type="project" value="UniProtKB-KW"/>
</dbReference>
<dbReference type="InterPro" id="IPR017853">
    <property type="entry name" value="GH"/>
</dbReference>
<dbReference type="EC" id="5.4.99.16" evidence="3"/>
<evidence type="ECO:0000256" key="4">
    <source>
        <dbReference type="ARBA" id="ARBA00022723"/>
    </source>
</evidence>
<dbReference type="GO" id="GO:0047471">
    <property type="term" value="F:maltose alpha-D-glucosyltransferase activity"/>
    <property type="evidence" value="ECO:0007669"/>
    <property type="project" value="UniProtKB-EC"/>
</dbReference>
<dbReference type="AlphaFoldDB" id="U2QG28"/>
<evidence type="ECO:0000256" key="1">
    <source>
        <dbReference type="ARBA" id="ARBA00001595"/>
    </source>
</evidence>
<feature type="domain" description="Glycosyl hydrolase family 13 catalytic" evidence="8">
    <location>
        <begin position="57"/>
        <end position="449"/>
    </location>
</feature>
<dbReference type="SMART" id="SM00642">
    <property type="entry name" value="Aamy"/>
    <property type="match status" value="1"/>
</dbReference>
<evidence type="ECO:0000313" key="10">
    <source>
        <dbReference type="Proteomes" id="UP000017052"/>
    </source>
</evidence>
<dbReference type="Gene3D" id="3.20.20.80">
    <property type="entry name" value="Glycosidases"/>
    <property type="match status" value="1"/>
</dbReference>
<dbReference type="PANTHER" id="PTHR10357">
    <property type="entry name" value="ALPHA-AMYLASE FAMILY MEMBER"/>
    <property type="match status" value="1"/>
</dbReference>
<keyword evidence="5" id="KW-0106">Calcium</keyword>
<dbReference type="Gene3D" id="2.60.40.1180">
    <property type="entry name" value="Golgi alpha-mannosidase II"/>
    <property type="match status" value="1"/>
</dbReference>
<accession>U2QG28</accession>
<keyword evidence="4" id="KW-0479">Metal-binding</keyword>
<dbReference type="Pfam" id="PF16657">
    <property type="entry name" value="Malt_amylase_C"/>
    <property type="match status" value="1"/>
</dbReference>
<dbReference type="InterPro" id="IPR045857">
    <property type="entry name" value="O16G_dom_2"/>
</dbReference>
<dbReference type="Pfam" id="PF00128">
    <property type="entry name" value="Alpha-amylase"/>
    <property type="match status" value="2"/>
</dbReference>